<dbReference type="GO" id="GO:0047134">
    <property type="term" value="F:protein-disulfide reductase [NAD(P)H] activity"/>
    <property type="evidence" value="ECO:0007669"/>
    <property type="project" value="InterPro"/>
</dbReference>
<comment type="subcellular location">
    <subcellularLocation>
        <location evidence="1">Cytoplasm</location>
    </subcellularLocation>
</comment>
<dbReference type="PANTHER" id="PTHR12452:SF0">
    <property type="entry name" value="THIOREDOXIN DOMAIN-CONTAINING PROTEIN 17"/>
    <property type="match status" value="1"/>
</dbReference>
<evidence type="ECO:0000256" key="5">
    <source>
        <dbReference type="ARBA" id="ARBA00023157"/>
    </source>
</evidence>
<dbReference type="InterPro" id="IPR045108">
    <property type="entry name" value="TXNDC17-like"/>
</dbReference>
<dbReference type="SUPFAM" id="SSF52833">
    <property type="entry name" value="Thioredoxin-like"/>
    <property type="match status" value="1"/>
</dbReference>
<keyword evidence="5" id="KW-1015">Disulfide bond</keyword>
<evidence type="ECO:0000313" key="8">
    <source>
        <dbReference type="Proteomes" id="UP000653454"/>
    </source>
</evidence>
<dbReference type="PANTHER" id="PTHR12452">
    <property type="entry name" value="42-9-9 PROTEIN-RELATED"/>
    <property type="match status" value="1"/>
</dbReference>
<dbReference type="OrthoDB" id="78947at2759"/>
<keyword evidence="6" id="KW-0676">Redox-active center</keyword>
<dbReference type="CDD" id="cd02952">
    <property type="entry name" value="TRP14_like"/>
    <property type="match status" value="1"/>
</dbReference>
<comment type="similarity">
    <text evidence="2">Belongs to the thioredoxin family.</text>
</comment>
<dbReference type="KEGG" id="pxy:105391515"/>
<sequence>MVSVNNVSGFSELENFLSNVDSKKSVYLYFTGSKLENGLSWCPDCVEAEPVVKAVLSELKKDVVFAYVDVGTREYWKDKDCPFRTDKRTKLLVIPTLIKYKGVQRLEGSQLNNRELLQMMFEDEE</sequence>
<evidence type="ECO:0000256" key="2">
    <source>
        <dbReference type="ARBA" id="ARBA00008987"/>
    </source>
</evidence>
<dbReference type="FunFam" id="3.40.30.10:FF:000124">
    <property type="entry name" value="Thioredoxin domain-containing 17"/>
    <property type="match status" value="1"/>
</dbReference>
<proteinExistence type="inferred from homology"/>
<evidence type="ECO:0000313" key="7">
    <source>
        <dbReference type="EMBL" id="CAG9114858.1"/>
    </source>
</evidence>
<reference evidence="7" key="1">
    <citation type="submission" date="2020-11" db="EMBL/GenBank/DDBJ databases">
        <authorList>
            <person name="Whiteford S."/>
        </authorList>
    </citation>
    <scope>NUCLEOTIDE SEQUENCE</scope>
</reference>
<dbReference type="InterPro" id="IPR036249">
    <property type="entry name" value="Thioredoxin-like_sf"/>
</dbReference>
<keyword evidence="8" id="KW-1185">Reference proteome</keyword>
<protein>
    <recommendedName>
        <fullName evidence="3">Thioredoxin domain-containing protein 17</fullName>
    </recommendedName>
</protein>
<comment type="caution">
    <text evidence="7">The sequence shown here is derived from an EMBL/GenBank/DDBJ whole genome shotgun (WGS) entry which is preliminary data.</text>
</comment>
<evidence type="ECO:0000256" key="6">
    <source>
        <dbReference type="ARBA" id="ARBA00023284"/>
    </source>
</evidence>
<gene>
    <name evidence="7" type="ORF">PLXY2_LOCUS5476</name>
</gene>
<accession>A0A8S4EHI2</accession>
<evidence type="ECO:0000256" key="4">
    <source>
        <dbReference type="ARBA" id="ARBA00022490"/>
    </source>
</evidence>
<evidence type="ECO:0000256" key="3">
    <source>
        <dbReference type="ARBA" id="ARBA00016949"/>
    </source>
</evidence>
<dbReference type="InterPro" id="IPR010357">
    <property type="entry name" value="TXNDC17_dom"/>
</dbReference>
<dbReference type="Gene3D" id="3.40.30.10">
    <property type="entry name" value="Glutaredoxin"/>
    <property type="match status" value="1"/>
</dbReference>
<dbReference type="Proteomes" id="UP000653454">
    <property type="component" value="Unassembled WGS sequence"/>
</dbReference>
<evidence type="ECO:0000256" key="1">
    <source>
        <dbReference type="ARBA" id="ARBA00004496"/>
    </source>
</evidence>
<dbReference type="GO" id="GO:0005829">
    <property type="term" value="C:cytosol"/>
    <property type="evidence" value="ECO:0007669"/>
    <property type="project" value="TreeGrafter"/>
</dbReference>
<name>A0A8S4EHI2_PLUXY</name>
<dbReference type="Pfam" id="PF06110">
    <property type="entry name" value="TXD17-like_Trx"/>
    <property type="match status" value="1"/>
</dbReference>
<dbReference type="AlphaFoldDB" id="A0A8S4EHI2"/>
<organism evidence="7 8">
    <name type="scientific">Plutella xylostella</name>
    <name type="common">Diamondback moth</name>
    <name type="synonym">Plutella maculipennis</name>
    <dbReference type="NCBI Taxonomy" id="51655"/>
    <lineage>
        <taxon>Eukaryota</taxon>
        <taxon>Metazoa</taxon>
        <taxon>Ecdysozoa</taxon>
        <taxon>Arthropoda</taxon>
        <taxon>Hexapoda</taxon>
        <taxon>Insecta</taxon>
        <taxon>Pterygota</taxon>
        <taxon>Neoptera</taxon>
        <taxon>Endopterygota</taxon>
        <taxon>Lepidoptera</taxon>
        <taxon>Glossata</taxon>
        <taxon>Ditrysia</taxon>
        <taxon>Yponomeutoidea</taxon>
        <taxon>Plutellidae</taxon>
        <taxon>Plutella</taxon>
    </lineage>
</organism>
<dbReference type="EMBL" id="CAJHNJ030000016">
    <property type="protein sequence ID" value="CAG9114858.1"/>
    <property type="molecule type" value="Genomic_DNA"/>
</dbReference>
<keyword evidence="4" id="KW-0963">Cytoplasm</keyword>